<proteinExistence type="predicted"/>
<feature type="domain" description="B12-binding" evidence="1">
    <location>
        <begin position="144"/>
        <end position="272"/>
    </location>
</feature>
<evidence type="ECO:0000259" key="1">
    <source>
        <dbReference type="PROSITE" id="PS51332"/>
    </source>
</evidence>
<dbReference type="InterPro" id="IPR036724">
    <property type="entry name" value="Cobalamin-bd_sf"/>
</dbReference>
<dbReference type="InterPro" id="IPR003759">
    <property type="entry name" value="Cbl-bd_cap"/>
</dbReference>
<reference evidence="2 3" key="1">
    <citation type="submission" date="2016-11" db="EMBL/GenBank/DDBJ databases">
        <title>Complete genome sequence of Sulfitobacter sp. AM1-D1, a toxic bacteria associated with marine dinoflagellate Alexandrium minutum in East China Sea.</title>
        <authorList>
            <person name="Yang Q."/>
            <person name="Zhang X."/>
            <person name="Tian X."/>
        </authorList>
    </citation>
    <scope>NUCLEOTIDE SEQUENCE [LARGE SCALE GENOMIC DNA]</scope>
    <source>
        <strain evidence="2 3">AM1-D1</strain>
        <plasmid evidence="2 3">unnamed1</plasmid>
    </source>
</reference>
<dbReference type="Gene3D" id="3.40.50.280">
    <property type="entry name" value="Cobalamin-binding domain"/>
    <property type="match status" value="1"/>
</dbReference>
<geneLocation type="plasmid" evidence="2 3">
    <name>unnamed1</name>
</geneLocation>
<dbReference type="OrthoDB" id="5498228at2"/>
<evidence type="ECO:0000313" key="3">
    <source>
        <dbReference type="Proteomes" id="UP000181897"/>
    </source>
</evidence>
<gene>
    <name evidence="2" type="ORF">BOO69_19335</name>
</gene>
<dbReference type="Gene3D" id="1.10.1240.10">
    <property type="entry name" value="Methionine synthase domain"/>
    <property type="match status" value="1"/>
</dbReference>
<dbReference type="EMBL" id="CP018077">
    <property type="protein sequence ID" value="APE45708.1"/>
    <property type="molecule type" value="Genomic_DNA"/>
</dbReference>
<dbReference type="InterPro" id="IPR036594">
    <property type="entry name" value="Meth_synthase_dom"/>
</dbReference>
<dbReference type="RefSeq" id="WP_071974048.1">
    <property type="nucleotide sequence ID" value="NZ_CP018077.1"/>
</dbReference>
<evidence type="ECO:0000313" key="2">
    <source>
        <dbReference type="EMBL" id="APE45708.1"/>
    </source>
</evidence>
<sequence>MASMENDRELVEVDLYQQSFEDIRLFKQTLPETTVVSLAREVLRRLAQQTPRRAFDRADIDSFGAALVEGSSAHAYQMVEKHHAKGASVQDIYLGLLSPAAKLLGEKWVSDELTFAEVTIGTGRIYAIMRSLRFTLEPGDLPPSKSAFFASVPDETHTLGVKMAADLFRQKGWHIDVEAGLDHDALLERIIASRQRLVGISAGGQHALPALARLILALRVSVPGVRILVSGNIVDEARDSIRLMQVDAMTSDLKEAIAEMERLWGNLTAVAV</sequence>
<dbReference type="InterPro" id="IPR006158">
    <property type="entry name" value="Cobalamin-bd"/>
</dbReference>
<name>A0A1J0WMX7_9RHOB</name>
<accession>A0A1J0WMX7</accession>
<keyword evidence="3" id="KW-1185">Reference proteome</keyword>
<dbReference type="GO" id="GO:0031419">
    <property type="term" value="F:cobalamin binding"/>
    <property type="evidence" value="ECO:0007669"/>
    <property type="project" value="InterPro"/>
</dbReference>
<organism evidence="2 3">
    <name type="scientific">Sulfitobacter alexandrii</name>
    <dbReference type="NCBI Taxonomy" id="1917485"/>
    <lineage>
        <taxon>Bacteria</taxon>
        <taxon>Pseudomonadati</taxon>
        <taxon>Pseudomonadota</taxon>
        <taxon>Alphaproteobacteria</taxon>
        <taxon>Rhodobacterales</taxon>
        <taxon>Roseobacteraceae</taxon>
        <taxon>Sulfitobacter</taxon>
    </lineage>
</organism>
<dbReference type="Proteomes" id="UP000181897">
    <property type="component" value="Plasmid unnamed1"/>
</dbReference>
<dbReference type="Pfam" id="PF02607">
    <property type="entry name" value="B12-binding_2"/>
    <property type="match status" value="1"/>
</dbReference>
<dbReference type="Pfam" id="PF02310">
    <property type="entry name" value="B12-binding"/>
    <property type="match status" value="1"/>
</dbReference>
<keyword evidence="2" id="KW-0614">Plasmid</keyword>
<dbReference type="AlphaFoldDB" id="A0A1J0WMX7"/>
<dbReference type="SUPFAM" id="SSF52242">
    <property type="entry name" value="Cobalamin (vitamin B12)-binding domain"/>
    <property type="match status" value="1"/>
</dbReference>
<dbReference type="KEGG" id="suam:BOO69_19335"/>
<dbReference type="GO" id="GO:0046872">
    <property type="term" value="F:metal ion binding"/>
    <property type="evidence" value="ECO:0007669"/>
    <property type="project" value="InterPro"/>
</dbReference>
<dbReference type="PROSITE" id="PS51332">
    <property type="entry name" value="B12_BINDING"/>
    <property type="match status" value="1"/>
</dbReference>
<protein>
    <recommendedName>
        <fullName evidence="1">B12-binding domain-containing protein</fullName>
    </recommendedName>
</protein>